<accession>A0ABV6LYF6</accession>
<feature type="transmembrane region" description="Helical" evidence="1">
    <location>
        <begin position="16"/>
        <end position="41"/>
    </location>
</feature>
<evidence type="ECO:0000256" key="1">
    <source>
        <dbReference type="SAM" id="Phobius"/>
    </source>
</evidence>
<keyword evidence="1" id="KW-0812">Transmembrane</keyword>
<evidence type="ECO:0000313" key="3">
    <source>
        <dbReference type="Proteomes" id="UP001589867"/>
    </source>
</evidence>
<keyword evidence="3" id="KW-1185">Reference proteome</keyword>
<dbReference type="Proteomes" id="UP001589867">
    <property type="component" value="Unassembled WGS sequence"/>
</dbReference>
<keyword evidence="1" id="KW-0472">Membrane</keyword>
<comment type="caution">
    <text evidence="2">The sequence shown here is derived from an EMBL/GenBank/DDBJ whole genome shotgun (WGS) entry which is preliminary data.</text>
</comment>
<feature type="transmembrane region" description="Helical" evidence="1">
    <location>
        <begin position="73"/>
        <end position="99"/>
    </location>
</feature>
<reference evidence="2 3" key="1">
    <citation type="submission" date="2024-09" db="EMBL/GenBank/DDBJ databases">
        <authorList>
            <person name="Sun Q."/>
            <person name="Mori K."/>
        </authorList>
    </citation>
    <scope>NUCLEOTIDE SEQUENCE [LARGE SCALE GENOMIC DNA]</scope>
    <source>
        <strain evidence="2 3">TBRC 3947</strain>
    </source>
</reference>
<proteinExistence type="predicted"/>
<sequence length="142" mass="14309">MLEVPAREARVRWGRLAWVGAGASATLLAVDAAAFLLFVLWTTTWSGRDRACEPVTIGDCIAPADLTVVATGALAAVMGLGVLVGLGTIAATVAVAGGATRWWPRRASGTAFALGLGLLTSVAAPVLALLLVSGLAATWAVA</sequence>
<evidence type="ECO:0000313" key="2">
    <source>
        <dbReference type="EMBL" id="MFC0527465.1"/>
    </source>
</evidence>
<gene>
    <name evidence="2" type="ORF">ACFFIA_07320</name>
</gene>
<dbReference type="EMBL" id="JBHLUH010000009">
    <property type="protein sequence ID" value="MFC0527465.1"/>
    <property type="molecule type" value="Genomic_DNA"/>
</dbReference>
<feature type="transmembrane region" description="Helical" evidence="1">
    <location>
        <begin position="111"/>
        <end position="141"/>
    </location>
</feature>
<keyword evidence="1" id="KW-1133">Transmembrane helix</keyword>
<name>A0ABV6LYF6_9ACTN</name>
<organism evidence="2 3">
    <name type="scientific">Phytohabitans kaempferiae</name>
    <dbReference type="NCBI Taxonomy" id="1620943"/>
    <lineage>
        <taxon>Bacteria</taxon>
        <taxon>Bacillati</taxon>
        <taxon>Actinomycetota</taxon>
        <taxon>Actinomycetes</taxon>
        <taxon>Micromonosporales</taxon>
        <taxon>Micromonosporaceae</taxon>
    </lineage>
</organism>
<dbReference type="RefSeq" id="WP_377247424.1">
    <property type="nucleotide sequence ID" value="NZ_JBHLUH010000009.1"/>
</dbReference>
<protein>
    <submittedName>
        <fullName evidence="2">Uncharacterized protein</fullName>
    </submittedName>
</protein>